<organism evidence="2">
    <name type="scientific">Noctiluca scintillans</name>
    <name type="common">Sea sparkle</name>
    <name type="synonym">Red tide dinoflagellate</name>
    <dbReference type="NCBI Taxonomy" id="2966"/>
    <lineage>
        <taxon>Eukaryota</taxon>
        <taxon>Sar</taxon>
        <taxon>Alveolata</taxon>
        <taxon>Dinophyceae</taxon>
        <taxon>Noctilucales</taxon>
        <taxon>Noctilucaceae</taxon>
        <taxon>Noctiluca</taxon>
    </lineage>
</organism>
<keyword evidence="1" id="KW-0812">Transmembrane</keyword>
<dbReference type="EMBL" id="HBFQ01021210">
    <property type="protein sequence ID" value="CAD8840461.1"/>
    <property type="molecule type" value="Transcribed_RNA"/>
</dbReference>
<gene>
    <name evidence="2" type="ORF">NSCI0253_LOCUS14809</name>
</gene>
<feature type="transmembrane region" description="Helical" evidence="1">
    <location>
        <begin position="435"/>
        <end position="458"/>
    </location>
</feature>
<feature type="transmembrane region" description="Helical" evidence="1">
    <location>
        <begin position="306"/>
        <end position="330"/>
    </location>
</feature>
<dbReference type="AlphaFoldDB" id="A0A7S1A3D9"/>
<sequence>MASVFDLESGLSIEGFDKKPSPHTYTLIHRGSTSSSEWLAVSEDHVNWSMFVEMLVLHLFLPLSTIPYVFVRGLQSARNLNLFSSDCQLNLVTVSFAPLTSMANLALYFTFRPAFERCGVDIMEVFFVPVALTVMHRAMIALKYAFMSDEDRQCIFSVDTLTALAINRKVQLLTGWAPLSNEVMCEELHIASVIAGVDLFQGSFSHEVREGDPSEASRRWRSLLRLKEDERDEEGQDFEMFSIPPDAMLRYLMRMAVNVDVSRQPKSLVRGFVIVVAFLPLLIRAWDACYVSGATAQSVLITAFGASSPVVLFSTVSSVLTTYILLNLACRFMLVGVSHYRRMYLVLHWLTVMIRPVFSSHSSLPQLQLDDVCTEGNVMALVRCLSVVTVFGGRFQKRVEAYVAGILGVSLVGLAHFVLRVAFSGPGQSPRLTAFVAQVLLFIFVNSLLIFHVIVLAASANDTVALMSARLVDARWRACTIANRPKVDRDVIRRREDVINAAVARLDRSPQTHPVTIAGMTARMGIGYGLLAIISTSVASVVVAMSHLALPGFV</sequence>
<name>A0A7S1A3D9_NOCSC</name>
<evidence type="ECO:0000313" key="2">
    <source>
        <dbReference type="EMBL" id="CAD8840461.1"/>
    </source>
</evidence>
<evidence type="ECO:0008006" key="3">
    <source>
        <dbReference type="Google" id="ProtNLM"/>
    </source>
</evidence>
<feature type="transmembrane region" description="Helical" evidence="1">
    <location>
        <begin position="402"/>
        <end position="423"/>
    </location>
</feature>
<feature type="transmembrane region" description="Helical" evidence="1">
    <location>
        <begin position="126"/>
        <end position="146"/>
    </location>
</feature>
<evidence type="ECO:0000256" key="1">
    <source>
        <dbReference type="SAM" id="Phobius"/>
    </source>
</evidence>
<protein>
    <recommendedName>
        <fullName evidence="3">Transmembrane protein</fullName>
    </recommendedName>
</protein>
<accession>A0A7S1A3D9</accession>
<feature type="transmembrane region" description="Helical" evidence="1">
    <location>
        <begin position="268"/>
        <end position="286"/>
    </location>
</feature>
<keyword evidence="1" id="KW-1133">Transmembrane helix</keyword>
<feature type="transmembrane region" description="Helical" evidence="1">
    <location>
        <begin position="528"/>
        <end position="550"/>
    </location>
</feature>
<keyword evidence="1" id="KW-0472">Membrane</keyword>
<reference evidence="2" key="1">
    <citation type="submission" date="2021-01" db="EMBL/GenBank/DDBJ databases">
        <authorList>
            <person name="Corre E."/>
            <person name="Pelletier E."/>
            <person name="Niang G."/>
            <person name="Scheremetjew M."/>
            <person name="Finn R."/>
            <person name="Kale V."/>
            <person name="Holt S."/>
            <person name="Cochrane G."/>
            <person name="Meng A."/>
            <person name="Brown T."/>
            <person name="Cohen L."/>
        </authorList>
    </citation>
    <scope>NUCLEOTIDE SEQUENCE</scope>
</reference>
<proteinExistence type="predicted"/>
<feature type="transmembrane region" description="Helical" evidence="1">
    <location>
        <begin position="91"/>
        <end position="111"/>
    </location>
</feature>
<feature type="transmembrane region" description="Helical" evidence="1">
    <location>
        <begin position="48"/>
        <end position="70"/>
    </location>
</feature>